<dbReference type="Proteomes" id="UP000443582">
    <property type="component" value="Unassembled WGS sequence"/>
</dbReference>
<evidence type="ECO:0000313" key="3">
    <source>
        <dbReference type="Proteomes" id="UP000443582"/>
    </source>
</evidence>
<evidence type="ECO:0008006" key="4">
    <source>
        <dbReference type="Google" id="ProtNLM"/>
    </source>
</evidence>
<dbReference type="RefSeq" id="WP_114706173.1">
    <property type="nucleotide sequence ID" value="NZ_QDKL01000001.1"/>
</dbReference>
<organism evidence="2 3">
    <name type="scientific">Halobacteriovorax vibrionivorans</name>
    <dbReference type="NCBI Taxonomy" id="2152716"/>
    <lineage>
        <taxon>Bacteria</taxon>
        <taxon>Pseudomonadati</taxon>
        <taxon>Bdellovibrionota</taxon>
        <taxon>Bacteriovoracia</taxon>
        <taxon>Bacteriovoracales</taxon>
        <taxon>Halobacteriovoraceae</taxon>
        <taxon>Halobacteriovorax</taxon>
    </lineage>
</organism>
<sequence length="70" mass="7682">MLRQSQSGQALIEYIFILAFFAGISIAMARGIGTYTTGFFKSFAFHLSQELSTGACPRGCWHSPFVNGNE</sequence>
<protein>
    <recommendedName>
        <fullName evidence="4">Flp family type IVb pilin</fullName>
    </recommendedName>
</protein>
<comment type="caution">
    <text evidence="2">The sequence shown here is derived from an EMBL/GenBank/DDBJ whole genome shotgun (WGS) entry which is preliminary data.</text>
</comment>
<gene>
    <name evidence="2" type="ORF">DAY19_05510</name>
</gene>
<keyword evidence="1" id="KW-0812">Transmembrane</keyword>
<evidence type="ECO:0000256" key="1">
    <source>
        <dbReference type="SAM" id="Phobius"/>
    </source>
</evidence>
<name>A0ABY0IJU6_9BACT</name>
<keyword evidence="3" id="KW-1185">Reference proteome</keyword>
<dbReference type="EMBL" id="QDKL01000001">
    <property type="protein sequence ID" value="RZF23226.1"/>
    <property type="molecule type" value="Genomic_DNA"/>
</dbReference>
<keyword evidence="1" id="KW-0472">Membrane</keyword>
<evidence type="ECO:0000313" key="2">
    <source>
        <dbReference type="EMBL" id="RZF23226.1"/>
    </source>
</evidence>
<keyword evidence="1" id="KW-1133">Transmembrane helix</keyword>
<proteinExistence type="predicted"/>
<feature type="transmembrane region" description="Helical" evidence="1">
    <location>
        <begin position="12"/>
        <end position="32"/>
    </location>
</feature>
<reference evidence="3" key="1">
    <citation type="journal article" date="2019" name="Int. J. Syst. Evol. Microbiol.">
        <title>Halobacteriovorax valvorus sp. nov., a novel prokaryotic predator isolated from coastal seawater of China.</title>
        <authorList>
            <person name="Chen M.-X."/>
        </authorList>
    </citation>
    <scope>NUCLEOTIDE SEQUENCE [LARGE SCALE GENOMIC DNA]</scope>
    <source>
        <strain evidence="3">BL9</strain>
    </source>
</reference>
<accession>A0ABY0IJU6</accession>